<dbReference type="EMBL" id="LNVG01000003">
    <property type="protein sequence ID" value="ORJ30619.1"/>
    <property type="molecule type" value="Genomic_DNA"/>
</dbReference>
<reference evidence="1 2" key="1">
    <citation type="journal article" date="2016" name="PLoS ONE">
        <title>Comparative Genomics Analysis of Streptococcus tigurinus Strains Identifies Genetic Elements Specifically and Uniquely Present in Highly Virulent Strains.</title>
        <authorList>
            <person name="Diene S.M."/>
            <person name="Francois P."/>
            <person name="Zbinden A."/>
            <person name="Entenza J.M."/>
            <person name="Resch G."/>
        </authorList>
    </citation>
    <scope>NUCLEOTIDE SEQUENCE [LARGE SCALE GENOMIC DNA]</scope>
    <source>
        <strain evidence="1 2">AZ_14</strain>
    </source>
</reference>
<evidence type="ECO:0000313" key="1">
    <source>
        <dbReference type="EMBL" id="ORJ30619.1"/>
    </source>
</evidence>
<organism evidence="1 2">
    <name type="scientific">Streptococcus oralis subsp. tigurinus</name>
    <dbReference type="NCBI Taxonomy" id="1077464"/>
    <lineage>
        <taxon>Bacteria</taxon>
        <taxon>Bacillati</taxon>
        <taxon>Bacillota</taxon>
        <taxon>Bacilli</taxon>
        <taxon>Lactobacillales</taxon>
        <taxon>Streptococcaceae</taxon>
        <taxon>Streptococcus</taxon>
    </lineage>
</organism>
<evidence type="ECO:0000313" key="2">
    <source>
        <dbReference type="Proteomes" id="UP000192789"/>
    </source>
</evidence>
<dbReference type="Proteomes" id="UP000192789">
    <property type="component" value="Unassembled WGS sequence"/>
</dbReference>
<dbReference type="Pfam" id="PF14202">
    <property type="entry name" value="TnpW"/>
    <property type="match status" value="1"/>
</dbReference>
<dbReference type="RefSeq" id="WP_006627244.1">
    <property type="nucleotide sequence ID" value="NZ_LNVG01000003.1"/>
</dbReference>
<name>A0A1X0WV42_STROR</name>
<dbReference type="GeneID" id="84904175"/>
<dbReference type="AlphaFoldDB" id="A0A1X0WV42"/>
<dbReference type="InterPro" id="IPR026990">
    <property type="entry name" value="TnpW"/>
</dbReference>
<sequence length="54" mass="6487">MEEEKRVIKEPQHKQLIMDIGKTKYTVNLHFKQGTGETYKDKILKLIKRETEKI</sequence>
<protein>
    <submittedName>
        <fullName evidence="1">Transposase</fullName>
    </submittedName>
</protein>
<gene>
    <name evidence="1" type="ORF">ATE35_08080</name>
</gene>
<comment type="caution">
    <text evidence="1">The sequence shown here is derived from an EMBL/GenBank/DDBJ whole genome shotgun (WGS) entry which is preliminary data.</text>
</comment>
<proteinExistence type="predicted"/>
<accession>A0A1X0WV42</accession>